<name>Q11F04_CHESB</name>
<protein>
    <submittedName>
        <fullName evidence="3">FAD dependent oxidoreductase</fullName>
    </submittedName>
</protein>
<feature type="domain" description="FAD dependent oxidoreductase" evidence="2">
    <location>
        <begin position="8"/>
        <end position="360"/>
    </location>
</feature>
<organism evidence="3">
    <name type="scientific">Chelativorans sp. (strain BNC1)</name>
    <dbReference type="NCBI Taxonomy" id="266779"/>
    <lineage>
        <taxon>Bacteria</taxon>
        <taxon>Pseudomonadati</taxon>
        <taxon>Pseudomonadota</taxon>
        <taxon>Alphaproteobacteria</taxon>
        <taxon>Hyphomicrobiales</taxon>
        <taxon>Phyllobacteriaceae</taxon>
        <taxon>Chelativorans</taxon>
    </lineage>
</organism>
<dbReference type="PANTHER" id="PTHR13847:SF287">
    <property type="entry name" value="FAD-DEPENDENT OXIDOREDUCTASE DOMAIN-CONTAINING PROTEIN 1"/>
    <property type="match status" value="1"/>
</dbReference>
<keyword evidence="1" id="KW-0560">Oxidoreductase</keyword>
<dbReference type="PANTHER" id="PTHR13847">
    <property type="entry name" value="SARCOSINE DEHYDROGENASE-RELATED"/>
    <property type="match status" value="1"/>
</dbReference>
<dbReference type="AlphaFoldDB" id="Q11F04"/>
<dbReference type="KEGG" id="mes:Meso_2644"/>
<evidence type="ECO:0000313" key="3">
    <source>
        <dbReference type="EMBL" id="ABG64021.1"/>
    </source>
</evidence>
<sequence>MKTRHKADVAIIGGGIIGLAIAYELKMRGCSPVVLERGIIGAEASSRNGGGVRAQGRLLPEIPVAMKAIEMWQDLHVRLGHPTGYGQTGHVYIAESQADLDMLNRKRDREMAVGLKSEMIGPDRLLELAPGLEHGYFGAKFCPTDGAADPSQATLAFARAYEKLGGIILDNERVLAIGTRNRRVTHVETEASIVEAPAVVLAAGTWSPVIAQTIDLYLPVYPRRNNMSFTVPLPLQTTVFTQSASLNMAIRQMPDGTVMLASGAGQPEGKTAFTYRKDYHGLAPGETPRPAKADEMFPAVRAAPIAGRWAGITENTPDKMPIVDLIDEKQGGADGFYVATGFSGHGFCLGPLIGREMAEWIVNGHTTIDLSPFAFERFTKGNSPWDLINHQLQEVG</sequence>
<dbReference type="SUPFAM" id="SSF51905">
    <property type="entry name" value="FAD/NAD(P)-binding domain"/>
    <property type="match status" value="1"/>
</dbReference>
<dbReference type="GO" id="GO:0005737">
    <property type="term" value="C:cytoplasm"/>
    <property type="evidence" value="ECO:0007669"/>
    <property type="project" value="TreeGrafter"/>
</dbReference>
<proteinExistence type="predicted"/>
<dbReference type="OrthoDB" id="9804379at2"/>
<evidence type="ECO:0000256" key="1">
    <source>
        <dbReference type="ARBA" id="ARBA00023002"/>
    </source>
</evidence>
<dbReference type="Gene3D" id="3.30.9.10">
    <property type="entry name" value="D-Amino Acid Oxidase, subunit A, domain 2"/>
    <property type="match status" value="1"/>
</dbReference>
<dbReference type="HOGENOM" id="CLU_007884_4_3_5"/>
<accession>Q11F04</accession>
<gene>
    <name evidence="3" type="ordered locus">Meso_2644</name>
</gene>
<dbReference type="InterPro" id="IPR006076">
    <property type="entry name" value="FAD-dep_OxRdtase"/>
</dbReference>
<reference evidence="3" key="1">
    <citation type="submission" date="2006-06" db="EMBL/GenBank/DDBJ databases">
        <title>Complete sequence of chromosome of Chelativorans sp. BNC1.</title>
        <authorList>
            <consortium name="US DOE Joint Genome Institute"/>
            <person name="Copeland A."/>
            <person name="Lucas S."/>
            <person name="Lapidus A."/>
            <person name="Barry K."/>
            <person name="Detter J.C."/>
            <person name="Glavina del Rio T."/>
            <person name="Hammon N."/>
            <person name="Israni S."/>
            <person name="Dalin E."/>
            <person name="Tice H."/>
            <person name="Pitluck S."/>
            <person name="Chertkov O."/>
            <person name="Brettin T."/>
            <person name="Bruce D."/>
            <person name="Han C."/>
            <person name="Tapia R."/>
            <person name="Gilna P."/>
            <person name="Schmutz J."/>
            <person name="Larimer F."/>
            <person name="Land M."/>
            <person name="Hauser L."/>
            <person name="Kyrpides N."/>
            <person name="Mikhailova N."/>
            <person name="Richardson P."/>
        </authorList>
    </citation>
    <scope>NUCLEOTIDE SEQUENCE</scope>
    <source>
        <strain evidence="3">BNC1</strain>
    </source>
</reference>
<dbReference type="GO" id="GO:0016491">
    <property type="term" value="F:oxidoreductase activity"/>
    <property type="evidence" value="ECO:0007669"/>
    <property type="project" value="UniProtKB-KW"/>
</dbReference>
<dbReference type="InterPro" id="IPR036188">
    <property type="entry name" value="FAD/NAD-bd_sf"/>
</dbReference>
<dbReference type="Gene3D" id="3.50.50.60">
    <property type="entry name" value="FAD/NAD(P)-binding domain"/>
    <property type="match status" value="1"/>
</dbReference>
<dbReference type="Pfam" id="PF01266">
    <property type="entry name" value="DAO"/>
    <property type="match status" value="1"/>
</dbReference>
<dbReference type="STRING" id="266779.Meso_2644"/>
<dbReference type="EMBL" id="CP000390">
    <property type="protein sequence ID" value="ABG64021.1"/>
    <property type="molecule type" value="Genomic_DNA"/>
</dbReference>
<evidence type="ECO:0000259" key="2">
    <source>
        <dbReference type="Pfam" id="PF01266"/>
    </source>
</evidence>
<dbReference type="eggNOG" id="COG0665">
    <property type="taxonomic scope" value="Bacteria"/>
</dbReference>